<evidence type="ECO:0000313" key="1">
    <source>
        <dbReference type="EMBL" id="KYK61341.1"/>
    </source>
</evidence>
<sequence length="191" mass="20845">MEDTHMAYGNGAGTLFRIYATENIIELTGSLPATEVLRQEIRLFLMLGGAWDAQIIESATLAGGKNINFEEKIDFVPIKNFDPNYYQHDMSVARPRLAGLPLNDPALANGESRMFSNVLECDKEARAYIDSIAEYIGWVKTWPLVVRPAEAAIAARAVATARNIISDARKAALEAEKVGDLVAASEALTMA</sequence>
<dbReference type="RefSeq" id="XP_040660693.1">
    <property type="nucleotide sequence ID" value="XM_040799810.1"/>
</dbReference>
<evidence type="ECO:0000313" key="2">
    <source>
        <dbReference type="Proteomes" id="UP000076580"/>
    </source>
</evidence>
<proteinExistence type="predicted"/>
<dbReference type="GeneID" id="63715126"/>
<comment type="caution">
    <text evidence="1">The sequence shown here is derived from an EMBL/GenBank/DDBJ whole genome shotgun (WGS) entry which is preliminary data.</text>
</comment>
<dbReference type="Proteomes" id="UP000076580">
    <property type="component" value="Chromosome 01"/>
</dbReference>
<keyword evidence="2" id="KW-1185">Reference proteome</keyword>
<dbReference type="AlphaFoldDB" id="A0A151GW97"/>
<accession>A0A151GW97</accession>
<dbReference type="Gene3D" id="3.90.210.10">
    <property type="entry name" value="Heat-Labile Enterotoxin, subunit A"/>
    <property type="match status" value="1"/>
</dbReference>
<name>A0A151GW97_DRECN</name>
<dbReference type="InParanoid" id="A0A151GW97"/>
<organism evidence="1 2">
    <name type="scientific">Drechmeria coniospora</name>
    <name type="common">Nematophagous fungus</name>
    <name type="synonym">Meria coniospora</name>
    <dbReference type="NCBI Taxonomy" id="98403"/>
    <lineage>
        <taxon>Eukaryota</taxon>
        <taxon>Fungi</taxon>
        <taxon>Dikarya</taxon>
        <taxon>Ascomycota</taxon>
        <taxon>Pezizomycotina</taxon>
        <taxon>Sordariomycetes</taxon>
        <taxon>Hypocreomycetidae</taxon>
        <taxon>Hypocreales</taxon>
        <taxon>Ophiocordycipitaceae</taxon>
        <taxon>Drechmeria</taxon>
    </lineage>
</organism>
<protein>
    <submittedName>
        <fullName evidence="1">Uncharacterized protein</fullName>
    </submittedName>
</protein>
<gene>
    <name evidence="1" type="ORF">DCS_02483</name>
</gene>
<dbReference type="EMBL" id="LAYC01000001">
    <property type="protein sequence ID" value="KYK61341.1"/>
    <property type="molecule type" value="Genomic_DNA"/>
</dbReference>
<reference evidence="1 2" key="1">
    <citation type="journal article" date="2016" name="Sci. Rep.">
        <title>Insights into Adaptations to a Near-Obligate Nematode Endoparasitic Lifestyle from the Finished Genome of Drechmeria coniospora.</title>
        <authorList>
            <person name="Zhang L."/>
            <person name="Zhou Z."/>
            <person name="Guo Q."/>
            <person name="Fokkens L."/>
            <person name="Miskei M."/>
            <person name="Pocsi I."/>
            <person name="Zhang W."/>
            <person name="Chen M."/>
            <person name="Wang L."/>
            <person name="Sun Y."/>
            <person name="Donzelli B.G."/>
            <person name="Gibson D.M."/>
            <person name="Nelson D.R."/>
            <person name="Luo J.G."/>
            <person name="Rep M."/>
            <person name="Liu H."/>
            <person name="Yang S."/>
            <person name="Wang J."/>
            <person name="Krasnoff S.B."/>
            <person name="Xu Y."/>
            <person name="Molnar I."/>
            <person name="Lin M."/>
        </authorList>
    </citation>
    <scope>NUCLEOTIDE SEQUENCE [LARGE SCALE GENOMIC DNA]</scope>
    <source>
        <strain evidence="1 2">ARSEF 6962</strain>
    </source>
</reference>